<reference evidence="1 2" key="1">
    <citation type="submission" date="2019-10" db="EMBL/GenBank/DDBJ databases">
        <title>Paraburkholderia sp. isolated from nodules of Mimosa pudica from Brazilian Atlantic Forest soils.</title>
        <authorList>
            <person name="Paulitsch F."/>
            <person name="Hungria M."/>
            <person name="Dall'Agnol R."/>
        </authorList>
    </citation>
    <scope>NUCLEOTIDE SEQUENCE [LARGE SCALE GENOMIC DNA]</scope>
    <source>
        <strain evidence="1 2">CNPSo 3157</strain>
    </source>
</reference>
<proteinExistence type="predicted"/>
<dbReference type="Proteomes" id="UP000484381">
    <property type="component" value="Unassembled WGS sequence"/>
</dbReference>
<protein>
    <submittedName>
        <fullName evidence="1">Uncharacterized protein</fullName>
    </submittedName>
</protein>
<keyword evidence="2" id="KW-1185">Reference proteome</keyword>
<name>A0A7X1NJA0_9BURK</name>
<sequence>MQAQPAAPAGLAVLGDVTIDEAVSRKKSSEPPFYARENGRAVGTASPSAVIWRVADSIRDWHCCRGCDGSCVGQEVRCSQRLQK</sequence>
<accession>A0A7X1NJA0</accession>
<evidence type="ECO:0000313" key="1">
    <source>
        <dbReference type="EMBL" id="MPW22486.1"/>
    </source>
</evidence>
<dbReference type="EMBL" id="WHNP01000068">
    <property type="protein sequence ID" value="MPW22486.1"/>
    <property type="molecule type" value="Genomic_DNA"/>
</dbReference>
<dbReference type="AlphaFoldDB" id="A0A7X1NJA0"/>
<organism evidence="1 2">
    <name type="scientific">Paraburkholderia franconis</name>
    <dbReference type="NCBI Taxonomy" id="2654983"/>
    <lineage>
        <taxon>Bacteria</taxon>
        <taxon>Pseudomonadati</taxon>
        <taxon>Pseudomonadota</taxon>
        <taxon>Betaproteobacteria</taxon>
        <taxon>Burkholderiales</taxon>
        <taxon>Burkholderiaceae</taxon>
        <taxon>Paraburkholderia</taxon>
    </lineage>
</organism>
<comment type="caution">
    <text evidence="1">The sequence shown here is derived from an EMBL/GenBank/DDBJ whole genome shotgun (WGS) entry which is preliminary data.</text>
</comment>
<gene>
    <name evidence="1" type="ORF">GCT13_38125</name>
</gene>
<evidence type="ECO:0000313" key="2">
    <source>
        <dbReference type="Proteomes" id="UP000484381"/>
    </source>
</evidence>